<sequence>MLPVLDGDFRVSLQGSPENELQLCLESGDPEVQTMEAADAVFINSGDNPFKLMKESIKLLSKIKGNFKHIEDKEIPANLDWFGWCTWDAFYKAVNPAGIEEGLKRYIVHFLFHTIVYVILEGNIDTEGHLLPHLYCYII</sequence>
<dbReference type="Pfam" id="PF05691">
    <property type="entry name" value="Raffinose_syn"/>
    <property type="match status" value="1"/>
</dbReference>
<dbReference type="AlphaFoldDB" id="A0A4U6V2I4"/>
<gene>
    <name evidence="2" type="ORF">SEVIR_4G124701v2</name>
</gene>
<dbReference type="InterPro" id="IPR008811">
    <property type="entry name" value="Glycosyl_hydrolases_36"/>
</dbReference>
<dbReference type="Proteomes" id="UP000298652">
    <property type="component" value="Chromosome 4"/>
</dbReference>
<dbReference type="PANTHER" id="PTHR31268:SF10">
    <property type="entry name" value="GALACTINOL--SUCROSE GALACTOSYLTRANSFERASE"/>
    <property type="match status" value="1"/>
</dbReference>
<name>A0A4U6V2I4_SETVI</name>
<evidence type="ECO:0000313" key="2">
    <source>
        <dbReference type="EMBL" id="TKW21523.1"/>
    </source>
</evidence>
<keyword evidence="1" id="KW-0119">Carbohydrate metabolism</keyword>
<reference evidence="2" key="1">
    <citation type="submission" date="2019-03" db="EMBL/GenBank/DDBJ databases">
        <title>WGS assembly of Setaria viridis.</title>
        <authorList>
            <person name="Huang P."/>
            <person name="Jenkins J."/>
            <person name="Grimwood J."/>
            <person name="Barry K."/>
            <person name="Healey A."/>
            <person name="Mamidi S."/>
            <person name="Sreedasyam A."/>
            <person name="Shu S."/>
            <person name="Feldman M."/>
            <person name="Wu J."/>
            <person name="Yu Y."/>
            <person name="Chen C."/>
            <person name="Johnson J."/>
            <person name="Rokhsar D."/>
            <person name="Baxter I."/>
            <person name="Schmutz J."/>
            <person name="Brutnell T."/>
            <person name="Kellogg E."/>
        </authorList>
    </citation>
    <scope>NUCLEOTIDE SEQUENCE [LARGE SCALE GENOMIC DNA]</scope>
</reference>
<dbReference type="PANTHER" id="PTHR31268">
    <property type="match status" value="1"/>
</dbReference>
<organism evidence="2 3">
    <name type="scientific">Setaria viridis</name>
    <name type="common">Green bristlegrass</name>
    <name type="synonym">Setaria italica subsp. viridis</name>
    <dbReference type="NCBI Taxonomy" id="4556"/>
    <lineage>
        <taxon>Eukaryota</taxon>
        <taxon>Viridiplantae</taxon>
        <taxon>Streptophyta</taxon>
        <taxon>Embryophyta</taxon>
        <taxon>Tracheophyta</taxon>
        <taxon>Spermatophyta</taxon>
        <taxon>Magnoliopsida</taxon>
        <taxon>Liliopsida</taxon>
        <taxon>Poales</taxon>
        <taxon>Poaceae</taxon>
        <taxon>PACMAD clade</taxon>
        <taxon>Panicoideae</taxon>
        <taxon>Panicodae</taxon>
        <taxon>Paniceae</taxon>
        <taxon>Cenchrinae</taxon>
        <taxon>Setaria</taxon>
    </lineage>
</organism>
<proteinExistence type="predicted"/>
<evidence type="ECO:0000256" key="1">
    <source>
        <dbReference type="ARBA" id="ARBA00023277"/>
    </source>
</evidence>
<dbReference type="OMA" id="FHTIVYV"/>
<keyword evidence="3" id="KW-1185">Reference proteome</keyword>
<evidence type="ECO:0000313" key="3">
    <source>
        <dbReference type="Proteomes" id="UP000298652"/>
    </source>
</evidence>
<dbReference type="Gramene" id="TKW21523">
    <property type="protein sequence ID" value="TKW21523"/>
    <property type="gene ID" value="SEVIR_4G124701v2"/>
</dbReference>
<protein>
    <submittedName>
        <fullName evidence="2">Uncharacterized protein</fullName>
    </submittedName>
</protein>
<dbReference type="EMBL" id="CM016555">
    <property type="protein sequence ID" value="TKW21523.1"/>
    <property type="molecule type" value="Genomic_DNA"/>
</dbReference>
<accession>A0A4U6V2I4</accession>